<keyword evidence="4" id="KW-0808">Transferase</keyword>
<feature type="transmembrane region" description="Helical" evidence="9">
    <location>
        <begin position="17"/>
        <end position="36"/>
    </location>
</feature>
<evidence type="ECO:0000259" key="11">
    <source>
        <dbReference type="PROSITE" id="PS50110"/>
    </source>
</evidence>
<evidence type="ECO:0000256" key="8">
    <source>
        <dbReference type="PROSITE-ProRule" id="PRU00169"/>
    </source>
</evidence>
<dbReference type="Gene3D" id="1.10.287.130">
    <property type="match status" value="1"/>
</dbReference>
<feature type="domain" description="PAS" evidence="12">
    <location>
        <begin position="373"/>
        <end position="422"/>
    </location>
</feature>
<accession>A0A562S7S2</accession>
<dbReference type="InterPro" id="IPR000014">
    <property type="entry name" value="PAS"/>
</dbReference>
<dbReference type="FunFam" id="1.10.287.130:FF:000001">
    <property type="entry name" value="Two-component sensor histidine kinase"/>
    <property type="match status" value="1"/>
</dbReference>
<keyword evidence="5" id="KW-0418">Kinase</keyword>
<dbReference type="InterPro" id="IPR004358">
    <property type="entry name" value="Sig_transdc_His_kin-like_C"/>
</dbReference>
<comment type="catalytic activity">
    <reaction evidence="1">
        <text>ATP + protein L-histidine = ADP + protein N-phospho-L-histidine.</text>
        <dbReference type="EC" id="2.7.13.3"/>
    </reaction>
</comment>
<dbReference type="InterPro" id="IPR001789">
    <property type="entry name" value="Sig_transdc_resp-reg_receiver"/>
</dbReference>
<keyword evidence="9" id="KW-0812">Transmembrane</keyword>
<dbReference type="SUPFAM" id="SSF55785">
    <property type="entry name" value="PYP-like sensor domain (PAS domain)"/>
    <property type="match status" value="1"/>
</dbReference>
<evidence type="ECO:0000256" key="5">
    <source>
        <dbReference type="ARBA" id="ARBA00022777"/>
    </source>
</evidence>
<dbReference type="Pfam" id="PF00072">
    <property type="entry name" value="Response_reg"/>
    <property type="match status" value="1"/>
</dbReference>
<dbReference type="CDD" id="cd00082">
    <property type="entry name" value="HisKA"/>
    <property type="match status" value="1"/>
</dbReference>
<dbReference type="SUPFAM" id="SSF55874">
    <property type="entry name" value="ATPase domain of HSP90 chaperone/DNA topoisomerase II/histidine kinase"/>
    <property type="match status" value="1"/>
</dbReference>
<evidence type="ECO:0000256" key="2">
    <source>
        <dbReference type="ARBA" id="ARBA00012438"/>
    </source>
</evidence>
<dbReference type="CDD" id="cd00130">
    <property type="entry name" value="PAS"/>
    <property type="match status" value="1"/>
</dbReference>
<dbReference type="Pfam" id="PF13426">
    <property type="entry name" value="PAS_9"/>
    <property type="match status" value="1"/>
</dbReference>
<keyword evidence="7 9" id="KW-0472">Membrane</keyword>
<dbReference type="AlphaFoldDB" id="A0A562S7S2"/>
<dbReference type="Proteomes" id="UP000318307">
    <property type="component" value="Unassembled WGS sequence"/>
</dbReference>
<dbReference type="CDD" id="cd00156">
    <property type="entry name" value="REC"/>
    <property type="match status" value="2"/>
</dbReference>
<evidence type="ECO:0000256" key="4">
    <source>
        <dbReference type="ARBA" id="ARBA00022679"/>
    </source>
</evidence>
<dbReference type="Pfam" id="PF00512">
    <property type="entry name" value="HisKA"/>
    <property type="match status" value="1"/>
</dbReference>
<feature type="modified residue" description="4-aspartylphosphate" evidence="8">
    <location>
        <position position="808"/>
    </location>
</feature>
<dbReference type="SMART" id="SM00387">
    <property type="entry name" value="HATPase_c"/>
    <property type="match status" value="1"/>
</dbReference>
<dbReference type="CDD" id="cd18773">
    <property type="entry name" value="PDC1_HK_sensor"/>
    <property type="match status" value="1"/>
</dbReference>
<dbReference type="InterPro" id="IPR003661">
    <property type="entry name" value="HisK_dim/P_dom"/>
</dbReference>
<dbReference type="InterPro" id="IPR003594">
    <property type="entry name" value="HATPase_dom"/>
</dbReference>
<dbReference type="InterPro" id="IPR036097">
    <property type="entry name" value="HisK_dim/P_sf"/>
</dbReference>
<keyword evidence="9" id="KW-1133">Transmembrane helix</keyword>
<dbReference type="PANTHER" id="PTHR43547">
    <property type="entry name" value="TWO-COMPONENT HISTIDINE KINASE"/>
    <property type="match status" value="1"/>
</dbReference>
<evidence type="ECO:0000256" key="9">
    <source>
        <dbReference type="SAM" id="Phobius"/>
    </source>
</evidence>
<dbReference type="InterPro" id="IPR005467">
    <property type="entry name" value="His_kinase_dom"/>
</dbReference>
<evidence type="ECO:0000256" key="1">
    <source>
        <dbReference type="ARBA" id="ARBA00000085"/>
    </source>
</evidence>
<keyword evidence="14" id="KW-1185">Reference proteome</keyword>
<reference evidence="13 14" key="1">
    <citation type="submission" date="2019-07" db="EMBL/GenBank/DDBJ databases">
        <title>Genome sequencing of 100 strains of the haloalkaliphilic chemolithoautotrophic sulfur-oxidizing bacterium Thioalkalivibrio.</title>
        <authorList>
            <person name="Muyzer G."/>
        </authorList>
    </citation>
    <scope>NUCLEOTIDE SEQUENCE [LARGE SCALE GENOMIC DNA]</scope>
    <source>
        <strain evidence="13 14">ASO4-4</strain>
    </source>
</reference>
<dbReference type="InterPro" id="IPR036890">
    <property type="entry name" value="HATPase_C_sf"/>
</dbReference>
<dbReference type="PROSITE" id="PS50112">
    <property type="entry name" value="PAS"/>
    <property type="match status" value="1"/>
</dbReference>
<evidence type="ECO:0000259" key="10">
    <source>
        <dbReference type="PROSITE" id="PS50109"/>
    </source>
</evidence>
<dbReference type="PRINTS" id="PR00344">
    <property type="entry name" value="BCTRLSENSOR"/>
</dbReference>
<dbReference type="SMART" id="SM00448">
    <property type="entry name" value="REC"/>
    <property type="match status" value="2"/>
</dbReference>
<name>A0A562S7S2_9BACT</name>
<dbReference type="PANTHER" id="PTHR43547:SF2">
    <property type="entry name" value="HYBRID SIGNAL TRANSDUCTION HISTIDINE KINASE C"/>
    <property type="match status" value="1"/>
</dbReference>
<dbReference type="SUPFAM" id="SSF52172">
    <property type="entry name" value="CheY-like"/>
    <property type="match status" value="2"/>
</dbReference>
<evidence type="ECO:0000256" key="7">
    <source>
        <dbReference type="ARBA" id="ARBA00023136"/>
    </source>
</evidence>
<dbReference type="SMART" id="SM00388">
    <property type="entry name" value="HisKA"/>
    <property type="match status" value="1"/>
</dbReference>
<feature type="domain" description="Response regulatory" evidence="11">
    <location>
        <begin position="884"/>
        <end position="993"/>
    </location>
</feature>
<dbReference type="EC" id="2.7.13.3" evidence="2"/>
<dbReference type="CDD" id="cd18774">
    <property type="entry name" value="PDC2_HK_sensor"/>
    <property type="match status" value="1"/>
</dbReference>
<dbReference type="SUPFAM" id="SSF47384">
    <property type="entry name" value="Homodimeric domain of signal transducing histidine kinase"/>
    <property type="match status" value="1"/>
</dbReference>
<evidence type="ECO:0000259" key="12">
    <source>
        <dbReference type="PROSITE" id="PS50112"/>
    </source>
</evidence>
<comment type="caution">
    <text evidence="13">The sequence shown here is derived from an EMBL/GenBank/DDBJ whole genome shotgun (WGS) entry which is preliminary data.</text>
</comment>
<dbReference type="EMBL" id="VLLC01000001">
    <property type="protein sequence ID" value="TWI77491.1"/>
    <property type="molecule type" value="Genomic_DNA"/>
</dbReference>
<dbReference type="PROSITE" id="PS50110">
    <property type="entry name" value="RESPONSE_REGULATORY"/>
    <property type="match status" value="2"/>
</dbReference>
<evidence type="ECO:0000313" key="14">
    <source>
        <dbReference type="Proteomes" id="UP000318307"/>
    </source>
</evidence>
<dbReference type="PROSITE" id="PS50109">
    <property type="entry name" value="HIS_KIN"/>
    <property type="match status" value="1"/>
</dbReference>
<dbReference type="NCBIfam" id="TIGR00229">
    <property type="entry name" value="sensory_box"/>
    <property type="match status" value="1"/>
</dbReference>
<dbReference type="SMART" id="SM00091">
    <property type="entry name" value="PAS"/>
    <property type="match status" value="1"/>
</dbReference>
<organism evidence="13 14">
    <name type="scientific">Desulfobotulus alkaliphilus</name>
    <dbReference type="NCBI Taxonomy" id="622671"/>
    <lineage>
        <taxon>Bacteria</taxon>
        <taxon>Pseudomonadati</taxon>
        <taxon>Thermodesulfobacteriota</taxon>
        <taxon>Desulfobacteria</taxon>
        <taxon>Desulfobacterales</taxon>
        <taxon>Desulfobacteraceae</taxon>
        <taxon>Desulfobotulus</taxon>
    </lineage>
</organism>
<keyword evidence="3 8" id="KW-0597">Phosphoprotein</keyword>
<dbReference type="GO" id="GO:0000155">
    <property type="term" value="F:phosphorelay sensor kinase activity"/>
    <property type="evidence" value="ECO:0007669"/>
    <property type="project" value="InterPro"/>
</dbReference>
<evidence type="ECO:0000313" key="13">
    <source>
        <dbReference type="EMBL" id="TWI77491.1"/>
    </source>
</evidence>
<dbReference type="Gene3D" id="3.30.565.10">
    <property type="entry name" value="Histidine kinase-like ATPase, C-terminal domain"/>
    <property type="match status" value="1"/>
</dbReference>
<evidence type="ECO:0000256" key="3">
    <source>
        <dbReference type="ARBA" id="ARBA00022553"/>
    </source>
</evidence>
<dbReference type="InterPro" id="IPR035965">
    <property type="entry name" value="PAS-like_dom_sf"/>
</dbReference>
<feature type="domain" description="Response regulatory" evidence="11">
    <location>
        <begin position="759"/>
        <end position="875"/>
    </location>
</feature>
<gene>
    <name evidence="13" type="ORF">LZ24_00301</name>
</gene>
<dbReference type="InterPro" id="IPR011006">
    <property type="entry name" value="CheY-like_superfamily"/>
</dbReference>
<sequence length="1003" mass="110045">MFSILRQHFTRGLTRRIVLITTGCLFISILLLTLLISRLLFVEAEGTVVGHQQELVDMLVKRMENELEARSQTLQGFARFIHDGEKLLEVEKIEKLLSTRVRLLEYFSGGILVADEGAVAIAETIFVPGRIGTAYPDRPHVITASKTKEVVFTRPYMGRATGVPLSTITVPVLSNAGRVIGFLFGNTLLAEDNLFKEISEETLGHQGHVFVIDPLLGMVVTASDFSLAMQPVSEKDFPTVLDAVLSGSSSGRARDLQGKEVIYSSAVLEKMGWEVIHVLPAAMVRGAGVPLIIKISLFIVCLMAATSLVIVFLLRRELFSFQELAETINAMATGKIPAQRLESLSVNEIEKICRAFNRLHEMREDQEKVLREERDFLKNQFLQSSDGIVLLDRDNLTIMEANPRLSEILGFGLQDLEGQSLLALLDTDGEALKAAFSGITEKPDRRSREYTLIHAEGHSIHTMVSATLVHKGPDTCIMANVRDITELKQTIRIKNEFVSTVSHELRTPLTAISGALGLITGGALGEVPEKARGMLTIASNNCRRLSMLINDLLDMEKLSTDKMRFDFQIQDIAPLVKRAVQENQVYGEKYKVVYVLEEPLPSLKANVDAQRFMQVLTNLLSNAAKFSPEEGRVYVRMHCLDDARVRIGVQDQGPGIPEDFRTRIFEKFTQSDATDKRSKDGTGLGLAITRALVEKMGGCIDFVSEEGKGSFFYFDLPLGHGKDIPMDCVLADFPHPSSLKAFFPDSEGFAAGACPLAPQILLVEDDPDTALMLQALLIHGGYGVDVAEDLAGALNKIESKNYGAICLDLILPDGNGVDLIKNLRSRPETKDLPIIVVSASVEEGRLAVRGAFNAIDWLEKPVASSRLLEAVKRMLKKSGNIKPAILHVEDDEDVGEILAAIGGDFARFDRAGSLGEAFLKLDACRYDLVILDIGLPDGSGWELLPVIHGLMPPPPVLVLSSSELSHGDMSRVHGALTKGKVANDMILETLKNILASGEANHEK</sequence>
<dbReference type="Pfam" id="PF02518">
    <property type="entry name" value="HATPase_c"/>
    <property type="match status" value="1"/>
</dbReference>
<feature type="domain" description="Histidine kinase" evidence="10">
    <location>
        <begin position="500"/>
        <end position="720"/>
    </location>
</feature>
<proteinExistence type="predicted"/>
<feature type="modified residue" description="4-aspartylphosphate" evidence="8">
    <location>
        <position position="932"/>
    </location>
</feature>
<dbReference type="Gene3D" id="3.40.50.2300">
    <property type="match status" value="2"/>
</dbReference>
<feature type="transmembrane region" description="Helical" evidence="9">
    <location>
        <begin position="291"/>
        <end position="314"/>
    </location>
</feature>
<evidence type="ECO:0000256" key="6">
    <source>
        <dbReference type="ARBA" id="ARBA00023012"/>
    </source>
</evidence>
<keyword evidence="6" id="KW-0902">Two-component regulatory system</keyword>
<dbReference type="Gene3D" id="3.30.450.20">
    <property type="entry name" value="PAS domain"/>
    <property type="match status" value="3"/>
</dbReference>
<dbReference type="FunFam" id="3.30.565.10:FF:000006">
    <property type="entry name" value="Sensor histidine kinase WalK"/>
    <property type="match status" value="1"/>
</dbReference>
<protein>
    <recommendedName>
        <fullName evidence="2">histidine kinase</fullName>
        <ecNumber evidence="2">2.7.13.3</ecNumber>
    </recommendedName>
</protein>